<dbReference type="PANTHER" id="PTHR33933:SF3">
    <property type="entry name" value="PROTEIN ADENYLYLTRANSFERASE MJ0604-RELATED"/>
    <property type="match status" value="1"/>
</dbReference>
<evidence type="ECO:0000313" key="2">
    <source>
        <dbReference type="EMBL" id="RZD14203.1"/>
    </source>
</evidence>
<dbReference type="InterPro" id="IPR041633">
    <property type="entry name" value="Polbeta"/>
</dbReference>
<proteinExistence type="predicted"/>
<reference evidence="2 3" key="1">
    <citation type="submission" date="2019-01" db="EMBL/GenBank/DDBJ databases">
        <title>Insights into ecological role of a new deltaproteobacterial order Candidatus Sinidesulfobacterales (Sva0485) by metagenomics and metatranscriptomics.</title>
        <authorList>
            <person name="Tan S."/>
            <person name="Liu J."/>
            <person name="Fang Y."/>
            <person name="Hedlund B.P."/>
            <person name="Lian Z.H."/>
            <person name="Huang L.Y."/>
            <person name="Li J.T."/>
            <person name="Huang L.N."/>
            <person name="Li W.J."/>
            <person name="Jiang H.C."/>
            <person name="Dong H.L."/>
            <person name="Shu W.S."/>
        </authorList>
    </citation>
    <scope>NUCLEOTIDE SEQUENCE [LARGE SCALE GENOMIC DNA]</scope>
    <source>
        <strain evidence="2">AP3</strain>
    </source>
</reference>
<dbReference type="AlphaFoldDB" id="A0A519BA85"/>
<dbReference type="Pfam" id="PF18765">
    <property type="entry name" value="Polbeta"/>
    <property type="match status" value="1"/>
</dbReference>
<dbReference type="InterPro" id="IPR052548">
    <property type="entry name" value="Type_VII_TA_antitoxin"/>
</dbReference>
<dbReference type="Proteomes" id="UP000320813">
    <property type="component" value="Unassembled WGS sequence"/>
</dbReference>
<dbReference type="Gene3D" id="3.30.460.10">
    <property type="entry name" value="Beta Polymerase, domain 2"/>
    <property type="match status" value="1"/>
</dbReference>
<dbReference type="InterPro" id="IPR043519">
    <property type="entry name" value="NT_sf"/>
</dbReference>
<dbReference type="GO" id="GO:0016740">
    <property type="term" value="F:transferase activity"/>
    <property type="evidence" value="ECO:0007669"/>
    <property type="project" value="UniProtKB-KW"/>
</dbReference>
<feature type="domain" description="Polymerase beta nucleotidyltransferase" evidence="1">
    <location>
        <begin position="25"/>
        <end position="80"/>
    </location>
</feature>
<protein>
    <submittedName>
        <fullName evidence="2">Nucleotidyltransferase domain-containing protein</fullName>
    </submittedName>
</protein>
<evidence type="ECO:0000259" key="1">
    <source>
        <dbReference type="Pfam" id="PF18765"/>
    </source>
</evidence>
<evidence type="ECO:0000313" key="3">
    <source>
        <dbReference type="Proteomes" id="UP000320813"/>
    </source>
</evidence>
<dbReference type="PANTHER" id="PTHR33933">
    <property type="entry name" value="NUCLEOTIDYLTRANSFERASE"/>
    <property type="match status" value="1"/>
</dbReference>
<accession>A0A519BA85</accession>
<gene>
    <name evidence="2" type="ORF">EVJ47_05910</name>
</gene>
<dbReference type="SUPFAM" id="SSF81301">
    <property type="entry name" value="Nucleotidyltransferase"/>
    <property type="match status" value="1"/>
</dbReference>
<sequence length="111" mass="12868">MENKNYILNTAKLIITEEVEKAGYKTEAIYLFGSRARGDYKEDSDWDFYVVVDKNMERDTKIRVSGDIRRGLRNKLRISSDILIQPLNIVNERKKQSGYVAYFALKEGLAV</sequence>
<dbReference type="EMBL" id="SGBD01000003">
    <property type="protein sequence ID" value="RZD14203.1"/>
    <property type="molecule type" value="Genomic_DNA"/>
</dbReference>
<comment type="caution">
    <text evidence="2">The sequence shown here is derived from an EMBL/GenBank/DDBJ whole genome shotgun (WGS) entry which is preliminary data.</text>
</comment>
<keyword evidence="2" id="KW-0808">Transferase</keyword>
<organism evidence="2 3">
    <name type="scientific">Candidatus Acidulodesulfobacterium ferriphilum</name>
    <dbReference type="NCBI Taxonomy" id="2597223"/>
    <lineage>
        <taxon>Bacteria</taxon>
        <taxon>Deltaproteobacteria</taxon>
        <taxon>Candidatus Acidulodesulfobacterales</taxon>
        <taxon>Candidatus Acidulodesulfobacterium</taxon>
    </lineage>
</organism>
<name>A0A519BA85_9DELT</name>
<dbReference type="CDD" id="cd05403">
    <property type="entry name" value="NT_KNTase_like"/>
    <property type="match status" value="1"/>
</dbReference>